<gene>
    <name evidence="2" type="ORF">PCOR1329_LOCUS85801</name>
</gene>
<evidence type="ECO:0008006" key="4">
    <source>
        <dbReference type="Google" id="ProtNLM"/>
    </source>
</evidence>
<comment type="caution">
    <text evidence="2">The sequence shown here is derived from an EMBL/GenBank/DDBJ whole genome shotgun (WGS) entry which is preliminary data.</text>
</comment>
<reference evidence="2" key="1">
    <citation type="submission" date="2023-10" db="EMBL/GenBank/DDBJ databases">
        <authorList>
            <person name="Chen Y."/>
            <person name="Shah S."/>
            <person name="Dougan E. K."/>
            <person name="Thang M."/>
            <person name="Chan C."/>
        </authorList>
    </citation>
    <scope>NUCLEOTIDE SEQUENCE [LARGE SCALE GENOMIC DNA]</scope>
</reference>
<sequence length="1045" mass="118377">MLDGHIHMKTKKLGLTALGITVALIKMRKAPHLGIDVSQFGDDESAATQRMDLTSTRGDALVHYANDLEIAKQGYAFLEKDCHDDVFDVSLNSDGGTMDLNDPRRHSSDISLASRGVRAGDLRGELTKRRTGELTKVSNRIIAQEKHTWVIRKKEYTLAEKIATNGFRTAMIFEPWGGAFRVTRKGSANFGWTNSQPLDKVDGYDLLTADGEKLLFNILEEHDPVLTIVAFDCRIWSVMTNMCPTIDRENLRETTGVRVLRLVRRVCIHRLQHGRYFLAEQPWSAASWKYKGVLAEVFWSPGAWFASGAQCGFGKKDVDSGKPIQKLSGYLTNSQRILNKLAMPCKCKEPHEMVEGNNSAGKRAAQAAAYPPRMAAVMCEGIRQQIELDSAIALATGDMEKSYPAGGWINMQKEKSDKVMEIFNNFVDFLTPLTLPWPSVDERAAQIGKPEETNATVKLLMIRRNPRALLGADILIMVHGVQTGEAEDEEKDKETTRQQRWDQLPRELKMAIRRLHENLGHASKVEMLRALRISRASEAAIKTCRLFHCEHCERTRRPALARPSKLPTVDEFNVVVGFDTFAEKDASQAEWQFLKIICLGCSFQVVALLGEVHKMASSSTILESYELCWASWAGEPEVGVIVDRARSFLGSFSECIASRGCRFDSAAKAAAWRIAEVERHGDLWQAMWRRVAWAKQVAGREDVLKAVIEINPAKNSLSRRSGFSPAQCVLGRDMRLPADLMDDGEVERIGKLHYGKQHARHMREWRMRTPSSGQNFDKYDQSVTEFLYSQSQRQHSHLRRHHHPRCHSRVRSKKFQHHSQKQQSNNKYQKHFDRADHLYLKSQLFDAAFNVYDDGDHMLEAAYMTYEVNQTFYEERGISRDVLGFGVERNEFEYACQVGQTTAKKGRKELRLKELNEEQRRMFTGPGGSDEKEWKSWQDLDACETLDAAESDRIWETKSDLIIPAKWVRTNKSEGTVEGGFEAKSRMVVQGFKDKSLGEYRRDAPTASKLAEAMVLLVIASTNMIMSCGDVKNAFFFSGRGIGRE</sequence>
<dbReference type="Proteomes" id="UP001189429">
    <property type="component" value="Unassembled WGS sequence"/>
</dbReference>
<evidence type="ECO:0000313" key="3">
    <source>
        <dbReference type="Proteomes" id="UP001189429"/>
    </source>
</evidence>
<evidence type="ECO:0000256" key="1">
    <source>
        <dbReference type="SAM" id="MobiDB-lite"/>
    </source>
</evidence>
<proteinExistence type="predicted"/>
<organism evidence="2 3">
    <name type="scientific">Prorocentrum cordatum</name>
    <dbReference type="NCBI Taxonomy" id="2364126"/>
    <lineage>
        <taxon>Eukaryota</taxon>
        <taxon>Sar</taxon>
        <taxon>Alveolata</taxon>
        <taxon>Dinophyceae</taxon>
        <taxon>Prorocentrales</taxon>
        <taxon>Prorocentraceae</taxon>
        <taxon>Prorocentrum</taxon>
    </lineage>
</organism>
<feature type="non-terminal residue" evidence="2">
    <location>
        <position position="1045"/>
    </location>
</feature>
<keyword evidence="3" id="KW-1185">Reference proteome</keyword>
<name>A0ABN9YIK6_9DINO</name>
<evidence type="ECO:0000313" key="2">
    <source>
        <dbReference type="EMBL" id="CAK0912186.1"/>
    </source>
</evidence>
<feature type="compositionally biased region" description="Basic residues" evidence="1">
    <location>
        <begin position="795"/>
        <end position="820"/>
    </location>
</feature>
<protein>
    <recommendedName>
        <fullName evidence="4">Integrase catalytic domain-containing protein</fullName>
    </recommendedName>
</protein>
<dbReference type="EMBL" id="CAUYUJ010022714">
    <property type="protein sequence ID" value="CAK0912186.1"/>
    <property type="molecule type" value="Genomic_DNA"/>
</dbReference>
<accession>A0ABN9YIK6</accession>
<feature type="region of interest" description="Disordered" evidence="1">
    <location>
        <begin position="795"/>
        <end position="828"/>
    </location>
</feature>